<keyword evidence="2" id="KW-1185">Reference proteome</keyword>
<dbReference type="EMBL" id="CAJNJA010006954">
    <property type="protein sequence ID" value="CAE7218057.1"/>
    <property type="molecule type" value="Genomic_DNA"/>
</dbReference>
<evidence type="ECO:0000313" key="1">
    <source>
        <dbReference type="EMBL" id="CAE7218057.1"/>
    </source>
</evidence>
<evidence type="ECO:0000313" key="2">
    <source>
        <dbReference type="Proteomes" id="UP000601435"/>
    </source>
</evidence>
<sequence>MASEINERLRLAWHSGPSHASKPQELAQRSEHCADELSALHAEVHQGISEIRAQLSKEADRTSVRTMCMEAELEFHHSRQVSPVRTPTEVGMLAHSVLAQRNESDLPIRQGAGSDVGHLLQACKSLSSRKEGGDQGSDVAMSIATELGALLEEVDRNCHAMALALDDMDGGLAEGWVELLCLAASHGAAGDLPAPSLACLEVQLSLENDMLRAALKRSRAAP</sequence>
<dbReference type="OrthoDB" id="410188at2759"/>
<dbReference type="AlphaFoldDB" id="A0A812K884"/>
<accession>A0A812K884</accession>
<reference evidence="1" key="1">
    <citation type="submission" date="2021-02" db="EMBL/GenBank/DDBJ databases">
        <authorList>
            <person name="Dougan E. K."/>
            <person name="Rhodes N."/>
            <person name="Thang M."/>
            <person name="Chan C."/>
        </authorList>
    </citation>
    <scope>NUCLEOTIDE SEQUENCE</scope>
</reference>
<organism evidence="1 2">
    <name type="scientific">Symbiodinium necroappetens</name>
    <dbReference type="NCBI Taxonomy" id="1628268"/>
    <lineage>
        <taxon>Eukaryota</taxon>
        <taxon>Sar</taxon>
        <taxon>Alveolata</taxon>
        <taxon>Dinophyceae</taxon>
        <taxon>Suessiales</taxon>
        <taxon>Symbiodiniaceae</taxon>
        <taxon>Symbiodinium</taxon>
    </lineage>
</organism>
<protein>
    <submittedName>
        <fullName evidence="1">Uncharacterized protein</fullName>
    </submittedName>
</protein>
<name>A0A812K884_9DINO</name>
<comment type="caution">
    <text evidence="1">The sequence shown here is derived from an EMBL/GenBank/DDBJ whole genome shotgun (WGS) entry which is preliminary data.</text>
</comment>
<dbReference type="Proteomes" id="UP000601435">
    <property type="component" value="Unassembled WGS sequence"/>
</dbReference>
<proteinExistence type="predicted"/>
<gene>
    <name evidence="1" type="ORF">SNEC2469_LOCUS2631</name>
</gene>